<comment type="catalytic activity">
    <reaction evidence="1">
        <text>ATP + protein L-histidine = ADP + protein N-phospho-L-histidine.</text>
        <dbReference type="EC" id="2.7.13.3"/>
    </reaction>
</comment>
<dbReference type="AlphaFoldDB" id="A0A1I0G0X9"/>
<keyword evidence="8" id="KW-0547">Nucleotide-binding</keyword>
<dbReference type="GO" id="GO:0005524">
    <property type="term" value="F:ATP binding"/>
    <property type="evidence" value="ECO:0007669"/>
    <property type="project" value="UniProtKB-KW"/>
</dbReference>
<name>A0A1I0G0X9_9BACI</name>
<evidence type="ECO:0000256" key="4">
    <source>
        <dbReference type="ARBA" id="ARBA00022475"/>
    </source>
</evidence>
<evidence type="ECO:0000256" key="2">
    <source>
        <dbReference type="ARBA" id="ARBA00004651"/>
    </source>
</evidence>
<keyword evidence="9 17" id="KW-0418">Kinase</keyword>
<evidence type="ECO:0000259" key="15">
    <source>
        <dbReference type="PROSITE" id="PS50109"/>
    </source>
</evidence>
<dbReference type="CDD" id="cd00082">
    <property type="entry name" value="HisKA"/>
    <property type="match status" value="1"/>
</dbReference>
<dbReference type="SMART" id="SM00387">
    <property type="entry name" value="HATPase_c"/>
    <property type="match status" value="1"/>
</dbReference>
<keyword evidence="12" id="KW-0902">Two-component regulatory system</keyword>
<dbReference type="GO" id="GO:0005886">
    <property type="term" value="C:plasma membrane"/>
    <property type="evidence" value="ECO:0007669"/>
    <property type="project" value="UniProtKB-SubCell"/>
</dbReference>
<keyword evidence="11 14" id="KW-1133">Transmembrane helix</keyword>
<dbReference type="InterPro" id="IPR003661">
    <property type="entry name" value="HisK_dim/P_dom"/>
</dbReference>
<evidence type="ECO:0000256" key="13">
    <source>
        <dbReference type="ARBA" id="ARBA00023136"/>
    </source>
</evidence>
<keyword evidence="6" id="KW-0808">Transferase</keyword>
<dbReference type="InterPro" id="IPR003594">
    <property type="entry name" value="HATPase_dom"/>
</dbReference>
<feature type="transmembrane region" description="Helical" evidence="14">
    <location>
        <begin position="12"/>
        <end position="35"/>
    </location>
</feature>
<dbReference type="InterPro" id="IPR036890">
    <property type="entry name" value="HATPase_C_sf"/>
</dbReference>
<feature type="domain" description="Histidine kinase" evidence="15">
    <location>
        <begin position="247"/>
        <end position="446"/>
    </location>
</feature>
<evidence type="ECO:0000256" key="10">
    <source>
        <dbReference type="ARBA" id="ARBA00022840"/>
    </source>
</evidence>
<dbReference type="Gene3D" id="1.10.287.130">
    <property type="match status" value="1"/>
</dbReference>
<keyword evidence="5" id="KW-0597">Phosphoprotein</keyword>
<dbReference type="PANTHER" id="PTHR45528:SF9">
    <property type="entry name" value="SENSOR HISTIDINE KINASE YBDK"/>
    <property type="match status" value="1"/>
</dbReference>
<dbReference type="PROSITE" id="PS50885">
    <property type="entry name" value="HAMP"/>
    <property type="match status" value="1"/>
</dbReference>
<gene>
    <name evidence="17" type="ORF">SAMN05421676_106171</name>
</gene>
<dbReference type="SUPFAM" id="SSF158472">
    <property type="entry name" value="HAMP domain-like"/>
    <property type="match status" value="1"/>
</dbReference>
<evidence type="ECO:0000256" key="9">
    <source>
        <dbReference type="ARBA" id="ARBA00022777"/>
    </source>
</evidence>
<dbReference type="EMBL" id="FOHJ01000006">
    <property type="protein sequence ID" value="SET64318.1"/>
    <property type="molecule type" value="Genomic_DNA"/>
</dbReference>
<dbReference type="Pfam" id="PF02518">
    <property type="entry name" value="HATPase_c"/>
    <property type="match status" value="1"/>
</dbReference>
<dbReference type="PANTHER" id="PTHR45528">
    <property type="entry name" value="SENSOR HISTIDINE KINASE CPXA"/>
    <property type="match status" value="1"/>
</dbReference>
<dbReference type="SMART" id="SM00304">
    <property type="entry name" value="HAMP"/>
    <property type="match status" value="1"/>
</dbReference>
<keyword evidence="4" id="KW-1003">Cell membrane</keyword>
<dbReference type="Pfam" id="PF00512">
    <property type="entry name" value="HisKA"/>
    <property type="match status" value="1"/>
</dbReference>
<dbReference type="Gene3D" id="3.30.565.10">
    <property type="entry name" value="Histidine kinase-like ATPase, C-terminal domain"/>
    <property type="match status" value="1"/>
</dbReference>
<keyword evidence="13 14" id="KW-0472">Membrane</keyword>
<keyword evidence="7 14" id="KW-0812">Transmembrane</keyword>
<accession>A0A1I0G0X9</accession>
<feature type="domain" description="HAMP" evidence="16">
    <location>
        <begin position="180"/>
        <end position="232"/>
    </location>
</feature>
<evidence type="ECO:0000259" key="16">
    <source>
        <dbReference type="PROSITE" id="PS50885"/>
    </source>
</evidence>
<dbReference type="PROSITE" id="PS50109">
    <property type="entry name" value="HIS_KIN"/>
    <property type="match status" value="1"/>
</dbReference>
<dbReference type="GO" id="GO:0000155">
    <property type="term" value="F:phosphorelay sensor kinase activity"/>
    <property type="evidence" value="ECO:0007669"/>
    <property type="project" value="InterPro"/>
</dbReference>
<evidence type="ECO:0000256" key="14">
    <source>
        <dbReference type="SAM" id="Phobius"/>
    </source>
</evidence>
<evidence type="ECO:0000313" key="18">
    <source>
        <dbReference type="Proteomes" id="UP000199095"/>
    </source>
</evidence>
<protein>
    <recommendedName>
        <fullName evidence="3">histidine kinase</fullName>
        <ecNumber evidence="3">2.7.13.3</ecNumber>
    </recommendedName>
</protein>
<proteinExistence type="predicted"/>
<reference evidence="18" key="1">
    <citation type="submission" date="2016-10" db="EMBL/GenBank/DDBJ databases">
        <authorList>
            <person name="Varghese N."/>
            <person name="Submissions S."/>
        </authorList>
    </citation>
    <scope>NUCLEOTIDE SEQUENCE [LARGE SCALE GENOMIC DNA]</scope>
    <source>
        <strain evidence="18">CGMCC 1.3566</strain>
    </source>
</reference>
<dbReference type="OrthoDB" id="14660at2"/>
<dbReference type="STRING" id="237682.SAMN05421676_106171"/>
<evidence type="ECO:0000256" key="3">
    <source>
        <dbReference type="ARBA" id="ARBA00012438"/>
    </source>
</evidence>
<evidence type="ECO:0000256" key="6">
    <source>
        <dbReference type="ARBA" id="ARBA00022679"/>
    </source>
</evidence>
<dbReference type="InterPro" id="IPR050398">
    <property type="entry name" value="HssS/ArlS-like"/>
</dbReference>
<dbReference type="InterPro" id="IPR036097">
    <property type="entry name" value="HisK_dim/P_sf"/>
</dbReference>
<keyword evidence="18" id="KW-1185">Reference proteome</keyword>
<keyword evidence="10" id="KW-0067">ATP-binding</keyword>
<evidence type="ECO:0000256" key="11">
    <source>
        <dbReference type="ARBA" id="ARBA00022989"/>
    </source>
</evidence>
<evidence type="ECO:0000313" key="17">
    <source>
        <dbReference type="EMBL" id="SET64318.1"/>
    </source>
</evidence>
<dbReference type="SUPFAM" id="SSF47384">
    <property type="entry name" value="Homodimeric domain of signal transducing histidine kinase"/>
    <property type="match status" value="1"/>
</dbReference>
<dbReference type="RefSeq" id="WP_093135151.1">
    <property type="nucleotide sequence ID" value="NZ_FOHJ01000006.1"/>
</dbReference>
<feature type="transmembrane region" description="Helical" evidence="14">
    <location>
        <begin position="160"/>
        <end position="179"/>
    </location>
</feature>
<organism evidence="17 18">
    <name type="scientific">Salinibacillus kushneri</name>
    <dbReference type="NCBI Taxonomy" id="237682"/>
    <lineage>
        <taxon>Bacteria</taxon>
        <taxon>Bacillati</taxon>
        <taxon>Bacillota</taxon>
        <taxon>Bacilli</taxon>
        <taxon>Bacillales</taxon>
        <taxon>Bacillaceae</taxon>
        <taxon>Salinibacillus</taxon>
    </lineage>
</organism>
<evidence type="ECO:0000256" key="5">
    <source>
        <dbReference type="ARBA" id="ARBA00022553"/>
    </source>
</evidence>
<evidence type="ECO:0000256" key="1">
    <source>
        <dbReference type="ARBA" id="ARBA00000085"/>
    </source>
</evidence>
<dbReference type="SMART" id="SM00388">
    <property type="entry name" value="HisKA"/>
    <property type="match status" value="1"/>
</dbReference>
<dbReference type="Pfam" id="PF00672">
    <property type="entry name" value="HAMP"/>
    <property type="match status" value="1"/>
</dbReference>
<dbReference type="Proteomes" id="UP000199095">
    <property type="component" value="Unassembled WGS sequence"/>
</dbReference>
<dbReference type="InterPro" id="IPR005467">
    <property type="entry name" value="His_kinase_dom"/>
</dbReference>
<dbReference type="Gene3D" id="6.10.340.10">
    <property type="match status" value="1"/>
</dbReference>
<evidence type="ECO:0000256" key="7">
    <source>
        <dbReference type="ARBA" id="ARBA00022692"/>
    </source>
</evidence>
<evidence type="ECO:0000256" key="8">
    <source>
        <dbReference type="ARBA" id="ARBA00022741"/>
    </source>
</evidence>
<dbReference type="CDD" id="cd06225">
    <property type="entry name" value="HAMP"/>
    <property type="match status" value="1"/>
</dbReference>
<comment type="subcellular location">
    <subcellularLocation>
        <location evidence="2">Cell membrane</location>
        <topology evidence="2">Multi-pass membrane protein</topology>
    </subcellularLocation>
</comment>
<evidence type="ECO:0000256" key="12">
    <source>
        <dbReference type="ARBA" id="ARBA00023012"/>
    </source>
</evidence>
<dbReference type="EC" id="2.7.13.3" evidence="3"/>
<sequence>MKKFFKSLLAKYILIIFTALFIMQIGFLIPVLFLYTGNQEENIHKANTIEKRWHEEANHLDGPTDKRILDHFEGWKQKYPESSMFWIDANGKLAAKLDVTEELPRNWTPSFTAQFIKDRYDDDPFTVIAFVGDRQEHGFIVFELPRSALYEDNVVGEKTVSIFALLIIILFIFISILFFRGIRKRLVDLQEAMEIRDADQLPVSIDVKKNDEIGSLEKTFNQMVAELRKSKHREQEEEQLRRELIANLSHDLRTPLTKMRAHLYTISKEDLSYQGERAVKITEESMKNLDRLIENLMSYTLLTASKLKFNPEEVDIIRQVRTSLASWYPLFEKEGFEIEVELSPFEENKWKIDPLWMDRILDNVLQNVLRHAKSGKFLSVKSESTEEFDAIVIVDHGRGMSNTSNEKGAGIGLSIVDLMVRKMDIEMELNSDNTGTVIKIKRKNKER</sequence>
<dbReference type="InterPro" id="IPR003660">
    <property type="entry name" value="HAMP_dom"/>
</dbReference>
<dbReference type="SUPFAM" id="SSF55874">
    <property type="entry name" value="ATPase domain of HSP90 chaperone/DNA topoisomerase II/histidine kinase"/>
    <property type="match status" value="1"/>
</dbReference>